<keyword evidence="2 4" id="KW-0863">Zinc-finger</keyword>
<dbReference type="GO" id="GO:0005634">
    <property type="term" value="C:nucleus"/>
    <property type="evidence" value="ECO:0007669"/>
    <property type="project" value="TreeGrafter"/>
</dbReference>
<keyword evidence="7" id="KW-1185">Reference proteome</keyword>
<organism evidence="6 7">
    <name type="scientific">Polarella glacialis</name>
    <name type="common">Dinoflagellate</name>
    <dbReference type="NCBI Taxonomy" id="89957"/>
    <lineage>
        <taxon>Eukaryota</taxon>
        <taxon>Sar</taxon>
        <taxon>Alveolata</taxon>
        <taxon>Dinophyceae</taxon>
        <taxon>Suessiales</taxon>
        <taxon>Suessiaceae</taxon>
        <taxon>Polarella</taxon>
    </lineage>
</organism>
<dbReference type="GO" id="GO:0006511">
    <property type="term" value="P:ubiquitin-dependent protein catabolic process"/>
    <property type="evidence" value="ECO:0007669"/>
    <property type="project" value="TreeGrafter"/>
</dbReference>
<dbReference type="SMART" id="SM00184">
    <property type="entry name" value="RING"/>
    <property type="match status" value="1"/>
</dbReference>
<accession>A0A813GZU7</accession>
<evidence type="ECO:0000256" key="3">
    <source>
        <dbReference type="ARBA" id="ARBA00022833"/>
    </source>
</evidence>
<dbReference type="OrthoDB" id="1302410at2759"/>
<evidence type="ECO:0000256" key="4">
    <source>
        <dbReference type="PROSITE-ProRule" id="PRU00175"/>
    </source>
</evidence>
<keyword evidence="1" id="KW-0479">Metal-binding</keyword>
<dbReference type="PANTHER" id="PTHR45931">
    <property type="entry name" value="SI:CH211-59O9.10"/>
    <property type="match status" value="1"/>
</dbReference>
<feature type="non-terminal residue" evidence="6">
    <location>
        <position position="1"/>
    </location>
</feature>
<reference evidence="6" key="1">
    <citation type="submission" date="2021-02" db="EMBL/GenBank/DDBJ databases">
        <authorList>
            <person name="Dougan E. K."/>
            <person name="Rhodes N."/>
            <person name="Thang M."/>
            <person name="Chan C."/>
        </authorList>
    </citation>
    <scope>NUCLEOTIDE SEQUENCE</scope>
</reference>
<feature type="domain" description="RING-type" evidence="5">
    <location>
        <begin position="63"/>
        <end position="104"/>
    </location>
</feature>
<evidence type="ECO:0000256" key="1">
    <source>
        <dbReference type="ARBA" id="ARBA00022723"/>
    </source>
</evidence>
<dbReference type="GO" id="GO:0061630">
    <property type="term" value="F:ubiquitin protein ligase activity"/>
    <property type="evidence" value="ECO:0007669"/>
    <property type="project" value="TreeGrafter"/>
</dbReference>
<dbReference type="InterPro" id="IPR051834">
    <property type="entry name" value="RING_finger_E3_ligase"/>
</dbReference>
<keyword evidence="3" id="KW-0862">Zinc</keyword>
<dbReference type="AlphaFoldDB" id="A0A813GZU7"/>
<dbReference type="Proteomes" id="UP000654075">
    <property type="component" value="Unassembled WGS sequence"/>
</dbReference>
<sequence length="123" mass="13230">GATASLGAGLFRLDSSGDMSLIDVQQLLGVGGPAALRRLSETEARALPSRLFEVCAESQQLCCSICLENFSHGMRINVLPCSHTFHEECMFQWVTRAALCPNCRAEIETPSPSAQSARSQTSV</sequence>
<dbReference type="EMBL" id="CAJNNV010029975">
    <property type="protein sequence ID" value="CAE8630902.1"/>
    <property type="molecule type" value="Genomic_DNA"/>
</dbReference>
<dbReference type="PROSITE" id="PS50089">
    <property type="entry name" value="ZF_RING_2"/>
    <property type="match status" value="1"/>
</dbReference>
<evidence type="ECO:0000256" key="2">
    <source>
        <dbReference type="ARBA" id="ARBA00022771"/>
    </source>
</evidence>
<protein>
    <recommendedName>
        <fullName evidence="5">RING-type domain-containing protein</fullName>
    </recommendedName>
</protein>
<evidence type="ECO:0000259" key="5">
    <source>
        <dbReference type="PROSITE" id="PS50089"/>
    </source>
</evidence>
<dbReference type="PANTHER" id="PTHR45931:SF16">
    <property type="entry name" value="RING_U-BOX SUPERFAMILY PROTEIN"/>
    <property type="match status" value="1"/>
</dbReference>
<evidence type="ECO:0000313" key="6">
    <source>
        <dbReference type="EMBL" id="CAE8630902.1"/>
    </source>
</evidence>
<dbReference type="InterPro" id="IPR013083">
    <property type="entry name" value="Znf_RING/FYVE/PHD"/>
</dbReference>
<comment type="caution">
    <text evidence="6">The sequence shown here is derived from an EMBL/GenBank/DDBJ whole genome shotgun (WGS) entry which is preliminary data.</text>
</comment>
<gene>
    <name evidence="6" type="ORF">PGLA1383_LOCUS47075</name>
</gene>
<dbReference type="GO" id="GO:0008270">
    <property type="term" value="F:zinc ion binding"/>
    <property type="evidence" value="ECO:0007669"/>
    <property type="project" value="UniProtKB-KW"/>
</dbReference>
<dbReference type="Gene3D" id="3.30.40.10">
    <property type="entry name" value="Zinc/RING finger domain, C3HC4 (zinc finger)"/>
    <property type="match status" value="1"/>
</dbReference>
<dbReference type="Pfam" id="PF13639">
    <property type="entry name" value="zf-RING_2"/>
    <property type="match status" value="1"/>
</dbReference>
<dbReference type="InterPro" id="IPR001841">
    <property type="entry name" value="Znf_RING"/>
</dbReference>
<name>A0A813GZU7_POLGL</name>
<evidence type="ECO:0000313" key="7">
    <source>
        <dbReference type="Proteomes" id="UP000654075"/>
    </source>
</evidence>
<dbReference type="SUPFAM" id="SSF57850">
    <property type="entry name" value="RING/U-box"/>
    <property type="match status" value="1"/>
</dbReference>
<proteinExistence type="predicted"/>